<evidence type="ECO:0000256" key="1">
    <source>
        <dbReference type="SAM" id="MobiDB-lite"/>
    </source>
</evidence>
<evidence type="ECO:0000313" key="2">
    <source>
        <dbReference type="EMBL" id="MDN7931158.1"/>
    </source>
</evidence>
<organism evidence="2 3">
    <name type="scientific">Burkholderia metallica</name>
    <dbReference type="NCBI Taxonomy" id="488729"/>
    <lineage>
        <taxon>Bacteria</taxon>
        <taxon>Pseudomonadati</taxon>
        <taxon>Pseudomonadota</taxon>
        <taxon>Betaproteobacteria</taxon>
        <taxon>Burkholderiales</taxon>
        <taxon>Burkholderiaceae</taxon>
        <taxon>Burkholderia</taxon>
        <taxon>Burkholderia cepacia complex</taxon>
    </lineage>
</organism>
<accession>A0ABT8P9J6</accession>
<reference evidence="2" key="1">
    <citation type="submission" date="2023-07" db="EMBL/GenBank/DDBJ databases">
        <title>A collection of bacterial strains from the Burkholderia cepacia Research Laboratory and Repository.</title>
        <authorList>
            <person name="Lipuma J."/>
            <person name="Spilker T."/>
            <person name="Caverly L."/>
        </authorList>
    </citation>
    <scope>NUCLEOTIDE SEQUENCE</scope>
    <source>
        <strain evidence="2">AU42020</strain>
    </source>
</reference>
<sequence length="314" mass="32632">MTSSLLVSVEGALARPRARPLDHVPPFGRDWIFRDARGARPDKRWVATLATFCIDVDRPHRACHWQPLPVATSAPAHAGPTVALPAAAGLHAPRIGGGVRDRRARYAICWSIGALGIISWLIAVHESPSGAGPAYASQTAVGVADHVTPSSGAMRVATVAPLASTSAPPPRKMAAPVATPAEAPQAARPVTRRPASLRPTATASVPPTAVAASPRSNGKRTAAAPAGTPTVSRLATHHPLSRSGTVDARPRARLVAPPRAAGDTRDDPLTLIATASALRTTPPAGAARAPAPGFDWTAQLSHRRLTDTRNTFPR</sequence>
<proteinExistence type="predicted"/>
<feature type="compositionally biased region" description="Low complexity" evidence="1">
    <location>
        <begin position="198"/>
        <end position="216"/>
    </location>
</feature>
<keyword evidence="3" id="KW-1185">Reference proteome</keyword>
<feature type="region of interest" description="Disordered" evidence="1">
    <location>
        <begin position="162"/>
        <end position="268"/>
    </location>
</feature>
<dbReference type="RefSeq" id="WP_301755000.1">
    <property type="nucleotide sequence ID" value="NZ_JAUJSQ010000002.1"/>
</dbReference>
<evidence type="ECO:0000313" key="3">
    <source>
        <dbReference type="Proteomes" id="UP001171606"/>
    </source>
</evidence>
<evidence type="ECO:0008006" key="4">
    <source>
        <dbReference type="Google" id="ProtNLM"/>
    </source>
</evidence>
<dbReference type="Proteomes" id="UP001171606">
    <property type="component" value="Unassembled WGS sequence"/>
</dbReference>
<name>A0ABT8P9J6_9BURK</name>
<comment type="caution">
    <text evidence="2">The sequence shown here is derived from an EMBL/GenBank/DDBJ whole genome shotgun (WGS) entry which is preliminary data.</text>
</comment>
<protein>
    <recommendedName>
        <fullName evidence="4">Serine/threonine protein kinase</fullName>
    </recommendedName>
</protein>
<dbReference type="EMBL" id="JAUJSQ010000002">
    <property type="protein sequence ID" value="MDN7931158.1"/>
    <property type="molecule type" value="Genomic_DNA"/>
</dbReference>
<gene>
    <name evidence="2" type="ORF">QZM52_07625</name>
</gene>